<evidence type="ECO:0000313" key="4">
    <source>
        <dbReference type="Proteomes" id="UP000321393"/>
    </source>
</evidence>
<dbReference type="Proteomes" id="UP000321393">
    <property type="component" value="Unassembled WGS sequence"/>
</dbReference>
<name>A0A5D3BY10_CUCMM</name>
<feature type="region of interest" description="Disordered" evidence="1">
    <location>
        <begin position="714"/>
        <end position="734"/>
    </location>
</feature>
<dbReference type="AlphaFoldDB" id="A0A5D3BY10"/>
<dbReference type="InterPro" id="IPR043128">
    <property type="entry name" value="Rev_trsase/Diguanyl_cyclase"/>
</dbReference>
<dbReference type="EMBL" id="SSTD01014872">
    <property type="protein sequence ID" value="TYK03742.1"/>
    <property type="molecule type" value="Genomic_DNA"/>
</dbReference>
<evidence type="ECO:0000313" key="3">
    <source>
        <dbReference type="EMBL" id="TYK03742.1"/>
    </source>
</evidence>
<feature type="compositionally biased region" description="Basic residues" evidence="1">
    <location>
        <begin position="132"/>
        <end position="150"/>
    </location>
</feature>
<dbReference type="InterPro" id="IPR021109">
    <property type="entry name" value="Peptidase_aspartic_dom_sf"/>
</dbReference>
<dbReference type="Gene3D" id="3.30.70.270">
    <property type="match status" value="1"/>
</dbReference>
<dbReference type="Proteomes" id="UP000321947">
    <property type="component" value="Unassembled WGS sequence"/>
</dbReference>
<proteinExistence type="predicted"/>
<protein>
    <recommendedName>
        <fullName evidence="6">Ty3-gypsy retrotransposon protein</fullName>
    </recommendedName>
</protein>
<dbReference type="Gene3D" id="3.10.10.10">
    <property type="entry name" value="HIV Type 1 Reverse Transcriptase, subunit A, domain 1"/>
    <property type="match status" value="1"/>
</dbReference>
<dbReference type="PANTHER" id="PTHR33240:SF15">
    <property type="entry name" value="GAG-PRO-LIKE PROTEIN"/>
    <property type="match status" value="1"/>
</dbReference>
<comment type="caution">
    <text evidence="3">The sequence shown here is derived from an EMBL/GenBank/DDBJ whole genome shotgun (WGS) entry which is preliminary data.</text>
</comment>
<dbReference type="CDD" id="cd00303">
    <property type="entry name" value="retropepsin_like"/>
    <property type="match status" value="1"/>
</dbReference>
<evidence type="ECO:0008006" key="6">
    <source>
        <dbReference type="Google" id="ProtNLM"/>
    </source>
</evidence>
<dbReference type="PANTHER" id="PTHR33240">
    <property type="entry name" value="OS08G0508500 PROTEIN"/>
    <property type="match status" value="1"/>
</dbReference>
<gene>
    <name evidence="3" type="ORF">E5676_scaffold863G001200</name>
    <name evidence="2" type="ORF">E6C27_scaffold511G001100</name>
</gene>
<dbReference type="InterPro" id="IPR043502">
    <property type="entry name" value="DNA/RNA_pol_sf"/>
</dbReference>
<dbReference type="SUPFAM" id="SSF56672">
    <property type="entry name" value="DNA/RNA polymerases"/>
    <property type="match status" value="1"/>
</dbReference>
<feature type="region of interest" description="Disordered" evidence="1">
    <location>
        <begin position="132"/>
        <end position="153"/>
    </location>
</feature>
<dbReference type="EMBL" id="SSTE01011342">
    <property type="protein sequence ID" value="KAA0051157.1"/>
    <property type="molecule type" value="Genomic_DNA"/>
</dbReference>
<evidence type="ECO:0000313" key="5">
    <source>
        <dbReference type="Proteomes" id="UP000321947"/>
    </source>
</evidence>
<dbReference type="Gene3D" id="2.40.70.10">
    <property type="entry name" value="Acid Proteases"/>
    <property type="match status" value="1"/>
</dbReference>
<organism evidence="3 5">
    <name type="scientific">Cucumis melo var. makuwa</name>
    <name type="common">Oriental melon</name>
    <dbReference type="NCBI Taxonomy" id="1194695"/>
    <lineage>
        <taxon>Eukaryota</taxon>
        <taxon>Viridiplantae</taxon>
        <taxon>Streptophyta</taxon>
        <taxon>Embryophyta</taxon>
        <taxon>Tracheophyta</taxon>
        <taxon>Spermatophyta</taxon>
        <taxon>Magnoliopsida</taxon>
        <taxon>eudicotyledons</taxon>
        <taxon>Gunneridae</taxon>
        <taxon>Pentapetalae</taxon>
        <taxon>rosids</taxon>
        <taxon>fabids</taxon>
        <taxon>Cucurbitales</taxon>
        <taxon>Cucurbitaceae</taxon>
        <taxon>Benincaseae</taxon>
        <taxon>Cucumis</taxon>
    </lineage>
</organism>
<evidence type="ECO:0000313" key="2">
    <source>
        <dbReference type="EMBL" id="KAA0051157.1"/>
    </source>
</evidence>
<dbReference type="SUPFAM" id="SSF50630">
    <property type="entry name" value="Acid proteases"/>
    <property type="match status" value="1"/>
</dbReference>
<reference evidence="4 5" key="1">
    <citation type="submission" date="2019-08" db="EMBL/GenBank/DDBJ databases">
        <title>Draft genome sequences of two oriental melons (Cucumis melo L. var makuwa).</title>
        <authorList>
            <person name="Kwon S.-Y."/>
        </authorList>
    </citation>
    <scope>NUCLEOTIDE SEQUENCE [LARGE SCALE GENOMIC DNA]</scope>
    <source>
        <strain evidence="5">cv. Chang Bougi</strain>
        <strain evidence="4">cv. SW 3</strain>
        <tissue evidence="3">Leaf</tissue>
    </source>
</reference>
<dbReference type="OrthoDB" id="1928766at2759"/>
<evidence type="ECO:0000256" key="1">
    <source>
        <dbReference type="SAM" id="MobiDB-lite"/>
    </source>
</evidence>
<accession>A0A5D3BY10</accession>
<sequence>MELSIVSRGTKDFPVLEERKYKKETKSAEKVVKSTVKESMVVNTAPLKFSKRKEATTREVADPAARMESLVYFGTFEPVVVQFHQEVAPEDSQEKERSIEENDEGWIVVTRRKKRKSTPMQKESRFYRNYRRGNKAQNNKKKKKTRKFKLAHKEDKDFPRPQRLVTLADFFTTRFLCDHQDENPKVVACHAINATEEESIPLRSLKEEGVSKDLSRFNMDDLLSLPQETKIIFINALLNSAASSSSAPTATCESTPYCMSIDFLDEDLLLGSKLHNRPLYVYGYVREQRVDRILIDNGSAVNIMPKSTMRQLGILMDELSNSKLVIQGFNQGSQRVIGMICFELIIGDLKASALFHVIDSRTTYKLLVGHPWIHGNGVITSTLHQCFKFYQDAVKNVEADSNSFSEAESHFAYAKFYLKNDNSLEVVSVEVPLINREDNLQFKSLASKEPHKSTGTFHSRKGEASTSTTKSMILMDEKTSNPPILRYVPMSRHKKGESPFVESPQGLKVSDIEVLKESFTTSLTKITKQEIKIDLTEASLPQRRMKYGFDPKAYKLMAKAEVVTGRTCYTCVKKRTRIQVAKANLIIRKGKENVVDNIHITIEEVDSMEEKEGGSQRNSVFDRIRPHVARTPIFERLSLTETERKGHQSTSSLNQRSTLQRLITTFKKEKGTCQASTTTRPSVFERLSVAKQKNVQTPRVSIFNRIGDGSPYVKAGSTIDTKKKEPTSRIQGSLKVKRHDVMQTNPEKEDSEEGEDELKDVNFGTIEEPRPTLISASLSSEEEGKYMSLLTKYKDIFAWSYKEMPGLDPKIEVEVNKLIEAGFIREVKYPTWIANTVHVRKKNGQLRVCVDFRDLNNACPKDDFPLPITEIMVDATTRHEALSFMDGSSGYNQIRIAL</sequence>